<dbReference type="GO" id="GO:0000978">
    <property type="term" value="F:RNA polymerase II cis-regulatory region sequence-specific DNA binding"/>
    <property type="evidence" value="ECO:0007669"/>
    <property type="project" value="TreeGrafter"/>
</dbReference>
<name>A0A835M851_9MAGN</name>
<dbReference type="AlphaFoldDB" id="A0A835M851"/>
<gene>
    <name evidence="2" type="ORF">IFM89_034060</name>
</gene>
<accession>A0A835M851</accession>
<evidence type="ECO:0000256" key="1">
    <source>
        <dbReference type="SAM" id="MobiDB-lite"/>
    </source>
</evidence>
<dbReference type="GO" id="GO:0000981">
    <property type="term" value="F:DNA-binding transcription factor activity, RNA polymerase II-specific"/>
    <property type="evidence" value="ECO:0007669"/>
    <property type="project" value="TreeGrafter"/>
</dbReference>
<protein>
    <submittedName>
        <fullName evidence="2">Uncharacterized protein</fullName>
    </submittedName>
</protein>
<organism evidence="2 3">
    <name type="scientific">Coptis chinensis</name>
    <dbReference type="NCBI Taxonomy" id="261450"/>
    <lineage>
        <taxon>Eukaryota</taxon>
        <taxon>Viridiplantae</taxon>
        <taxon>Streptophyta</taxon>
        <taxon>Embryophyta</taxon>
        <taxon>Tracheophyta</taxon>
        <taxon>Spermatophyta</taxon>
        <taxon>Magnoliopsida</taxon>
        <taxon>Ranunculales</taxon>
        <taxon>Ranunculaceae</taxon>
        <taxon>Coptidoideae</taxon>
        <taxon>Coptis</taxon>
    </lineage>
</organism>
<dbReference type="GO" id="GO:0006351">
    <property type="term" value="P:DNA-templated transcription"/>
    <property type="evidence" value="ECO:0007669"/>
    <property type="project" value="InterPro"/>
</dbReference>
<keyword evidence="3" id="KW-1185">Reference proteome</keyword>
<dbReference type="OrthoDB" id="1905076at2759"/>
<proteinExistence type="predicted"/>
<sequence length="241" mass="26091">MMDDGELDFSNVNMNEQFPSNCSMDSLFDEILKDTHACTHTHTCNPPGPDLSHSHTCVHVHTKILPAQSDDKVTGDDSSESTDKKAKKRPTGNREAVLDEKIAGSSCTFEVEVARLKCLLVDIRGRIEGKLDLFPYQKPSQCSNGIPNIPYQNLPGGYVVNPCDLRCNDQMYCYQAGMGGSVEDTGVLSGQGSGACDIGNVQCIGNLDSTFKDLPDSGRGNVVPTVDSSAPKRRRGKILHA</sequence>
<reference evidence="2 3" key="1">
    <citation type="submission" date="2020-10" db="EMBL/GenBank/DDBJ databases">
        <title>The Coptis chinensis genome and diversification of protoberbering-type alkaloids.</title>
        <authorList>
            <person name="Wang B."/>
            <person name="Shu S."/>
            <person name="Song C."/>
            <person name="Liu Y."/>
        </authorList>
    </citation>
    <scope>NUCLEOTIDE SEQUENCE [LARGE SCALE GENOMIC DNA]</scope>
    <source>
        <strain evidence="2">HL-2020</strain>
        <tissue evidence="2">Leaf</tissue>
    </source>
</reference>
<dbReference type="Proteomes" id="UP000631114">
    <property type="component" value="Unassembled WGS sequence"/>
</dbReference>
<feature type="region of interest" description="Disordered" evidence="1">
    <location>
        <begin position="68"/>
        <end position="93"/>
    </location>
</feature>
<dbReference type="PANTHER" id="PTHR23334">
    <property type="entry name" value="CCAAT/ENHANCER BINDING PROTEIN"/>
    <property type="match status" value="1"/>
</dbReference>
<dbReference type="EMBL" id="JADFTS010000002">
    <property type="protein sequence ID" value="KAF9622825.1"/>
    <property type="molecule type" value="Genomic_DNA"/>
</dbReference>
<dbReference type="PANTHER" id="PTHR23334:SF49">
    <property type="entry name" value="BASIC LEUCINE ZIPPER 23"/>
    <property type="match status" value="1"/>
</dbReference>
<evidence type="ECO:0000313" key="2">
    <source>
        <dbReference type="EMBL" id="KAF9622825.1"/>
    </source>
</evidence>
<comment type="caution">
    <text evidence="2">The sequence shown here is derived from an EMBL/GenBank/DDBJ whole genome shotgun (WGS) entry which is preliminary data.</text>
</comment>
<feature type="compositionally biased region" description="Basic residues" evidence="1">
    <location>
        <begin position="231"/>
        <end position="241"/>
    </location>
</feature>
<feature type="region of interest" description="Disordered" evidence="1">
    <location>
        <begin position="215"/>
        <end position="241"/>
    </location>
</feature>
<evidence type="ECO:0000313" key="3">
    <source>
        <dbReference type="Proteomes" id="UP000631114"/>
    </source>
</evidence>
<dbReference type="InterPro" id="IPR031106">
    <property type="entry name" value="C/EBP"/>
</dbReference>